<sequence>MQGSGKGPLRGERSLARAMAATPERHFSATMRRGGICLSHALLGQAVGRGAA</sequence>
<keyword evidence="3" id="KW-1185">Reference proteome</keyword>
<dbReference type="Proteomes" id="UP000020218">
    <property type="component" value="Unassembled WGS sequence"/>
</dbReference>
<name>A0A011PJS9_9PROT</name>
<evidence type="ECO:0000256" key="1">
    <source>
        <dbReference type="SAM" id="MobiDB-lite"/>
    </source>
</evidence>
<gene>
    <name evidence="2" type="ORF">AW08_02613</name>
</gene>
<dbReference type="EMBL" id="JFAX01000015">
    <property type="protein sequence ID" value="EXI66499.1"/>
    <property type="molecule type" value="Genomic_DNA"/>
</dbReference>
<feature type="region of interest" description="Disordered" evidence="1">
    <location>
        <begin position="1"/>
        <end position="21"/>
    </location>
</feature>
<evidence type="ECO:0000313" key="2">
    <source>
        <dbReference type="EMBL" id="EXI66499.1"/>
    </source>
</evidence>
<dbReference type="PATRIC" id="fig|1454001.3.peg.2660"/>
<dbReference type="AlphaFoldDB" id="A0A011PJS9"/>
<reference evidence="2" key="1">
    <citation type="submission" date="2014-02" db="EMBL/GenBank/DDBJ databases">
        <title>Expanding our view of genomic diversity in Candidatus Accumulibacter clades.</title>
        <authorList>
            <person name="Skennerton C.T."/>
            <person name="Barr J.J."/>
            <person name="Slater F.R."/>
            <person name="Bond P.L."/>
            <person name="Tyson G.W."/>
        </authorList>
    </citation>
    <scope>NUCLEOTIDE SEQUENCE [LARGE SCALE GENOMIC DNA]</scope>
</reference>
<protein>
    <submittedName>
        <fullName evidence="2">Uncharacterized protein</fullName>
    </submittedName>
</protein>
<proteinExistence type="predicted"/>
<accession>A0A011PJS9</accession>
<evidence type="ECO:0000313" key="3">
    <source>
        <dbReference type="Proteomes" id="UP000020218"/>
    </source>
</evidence>
<organism evidence="2 3">
    <name type="scientific">Candidatus Accumulibacter adjunctus</name>
    <dbReference type="NCBI Taxonomy" id="1454001"/>
    <lineage>
        <taxon>Bacteria</taxon>
        <taxon>Pseudomonadati</taxon>
        <taxon>Pseudomonadota</taxon>
        <taxon>Betaproteobacteria</taxon>
        <taxon>Candidatus Accumulibacter</taxon>
    </lineage>
</organism>
<comment type="caution">
    <text evidence="2">The sequence shown here is derived from an EMBL/GenBank/DDBJ whole genome shotgun (WGS) entry which is preliminary data.</text>
</comment>
<dbReference type="STRING" id="1454001.AW08_02613"/>